<feature type="compositionally biased region" description="Basic and acidic residues" evidence="8">
    <location>
        <begin position="499"/>
        <end position="510"/>
    </location>
</feature>
<dbReference type="Pfam" id="PF00005">
    <property type="entry name" value="ABC_tran"/>
    <property type="match status" value="1"/>
</dbReference>
<evidence type="ECO:0000256" key="4">
    <source>
        <dbReference type="ARBA" id="ARBA00022741"/>
    </source>
</evidence>
<dbReference type="Gene3D" id="3.40.50.300">
    <property type="entry name" value="P-loop containing nucleotide triphosphate hydrolases"/>
    <property type="match status" value="1"/>
</dbReference>
<feature type="transmembrane region" description="Helical" evidence="9">
    <location>
        <begin position="785"/>
        <end position="809"/>
    </location>
</feature>
<dbReference type="AlphaFoldDB" id="A0A2V0NK51"/>
<dbReference type="OrthoDB" id="66620at2759"/>
<dbReference type="PANTHER" id="PTHR48041">
    <property type="entry name" value="ABC TRANSPORTER G FAMILY MEMBER 28"/>
    <property type="match status" value="1"/>
</dbReference>
<gene>
    <name evidence="11" type="ORF">Rsub_00362</name>
</gene>
<feature type="region of interest" description="Disordered" evidence="8">
    <location>
        <begin position="430"/>
        <end position="555"/>
    </location>
</feature>
<feature type="transmembrane region" description="Helical" evidence="9">
    <location>
        <begin position="675"/>
        <end position="696"/>
    </location>
</feature>
<dbReference type="Pfam" id="PF01061">
    <property type="entry name" value="ABC2_membrane"/>
    <property type="match status" value="1"/>
</dbReference>
<dbReference type="GO" id="GO:0016887">
    <property type="term" value="F:ATP hydrolysis activity"/>
    <property type="evidence" value="ECO:0007669"/>
    <property type="project" value="InterPro"/>
</dbReference>
<feature type="transmembrane region" description="Helical" evidence="9">
    <location>
        <begin position="815"/>
        <end position="835"/>
    </location>
</feature>
<feature type="region of interest" description="Disordered" evidence="8">
    <location>
        <begin position="617"/>
        <end position="642"/>
    </location>
</feature>
<feature type="domain" description="ABC transporter" evidence="10">
    <location>
        <begin position="129"/>
        <end position="377"/>
    </location>
</feature>
<name>A0A2V0NK51_9CHLO</name>
<feature type="compositionally biased region" description="Low complexity" evidence="8">
    <location>
        <begin position="451"/>
        <end position="467"/>
    </location>
</feature>
<comment type="caution">
    <text evidence="11">The sequence shown here is derived from an EMBL/GenBank/DDBJ whole genome shotgun (WGS) entry which is preliminary data.</text>
</comment>
<feature type="compositionally biased region" description="Basic residues" evidence="8">
    <location>
        <begin position="476"/>
        <end position="485"/>
    </location>
</feature>
<dbReference type="InterPro" id="IPR027417">
    <property type="entry name" value="P-loop_NTPase"/>
</dbReference>
<dbReference type="SUPFAM" id="SSF52540">
    <property type="entry name" value="P-loop containing nucleoside triphosphate hydrolases"/>
    <property type="match status" value="1"/>
</dbReference>
<feature type="transmembrane region" description="Helical" evidence="9">
    <location>
        <begin position="708"/>
        <end position="728"/>
    </location>
</feature>
<dbReference type="InterPro" id="IPR017871">
    <property type="entry name" value="ABC_transporter-like_CS"/>
</dbReference>
<evidence type="ECO:0000256" key="5">
    <source>
        <dbReference type="ARBA" id="ARBA00022840"/>
    </source>
</evidence>
<evidence type="ECO:0000313" key="12">
    <source>
        <dbReference type="Proteomes" id="UP000247498"/>
    </source>
</evidence>
<evidence type="ECO:0000313" key="11">
    <source>
        <dbReference type="EMBL" id="GBF87651.1"/>
    </source>
</evidence>
<reference evidence="11 12" key="1">
    <citation type="journal article" date="2018" name="Sci. Rep.">
        <title>Raphidocelis subcapitata (=Pseudokirchneriella subcapitata) provides an insight into genome evolution and environmental adaptations in the Sphaeropleales.</title>
        <authorList>
            <person name="Suzuki S."/>
            <person name="Yamaguchi H."/>
            <person name="Nakajima N."/>
            <person name="Kawachi M."/>
        </authorList>
    </citation>
    <scope>NUCLEOTIDE SEQUENCE [LARGE SCALE GENOMIC DNA]</scope>
    <source>
        <strain evidence="11 12">NIES-35</strain>
    </source>
</reference>
<dbReference type="InterPro" id="IPR003593">
    <property type="entry name" value="AAA+_ATPase"/>
</dbReference>
<evidence type="ECO:0000256" key="3">
    <source>
        <dbReference type="ARBA" id="ARBA00022692"/>
    </source>
</evidence>
<dbReference type="InterPro" id="IPR050352">
    <property type="entry name" value="ABCG_transporters"/>
</dbReference>
<evidence type="ECO:0000256" key="2">
    <source>
        <dbReference type="ARBA" id="ARBA00022448"/>
    </source>
</evidence>
<feature type="region of interest" description="Disordered" evidence="8">
    <location>
        <begin position="74"/>
        <end position="103"/>
    </location>
</feature>
<dbReference type="GO" id="GO:0140359">
    <property type="term" value="F:ABC-type transporter activity"/>
    <property type="evidence" value="ECO:0007669"/>
    <property type="project" value="InterPro"/>
</dbReference>
<dbReference type="PROSITE" id="PS00211">
    <property type="entry name" value="ABC_TRANSPORTER_1"/>
    <property type="match status" value="1"/>
</dbReference>
<evidence type="ECO:0000256" key="9">
    <source>
        <dbReference type="SAM" id="Phobius"/>
    </source>
</evidence>
<keyword evidence="7 9" id="KW-0472">Membrane</keyword>
<organism evidence="11 12">
    <name type="scientific">Raphidocelis subcapitata</name>
    <dbReference type="NCBI Taxonomy" id="307507"/>
    <lineage>
        <taxon>Eukaryota</taxon>
        <taxon>Viridiplantae</taxon>
        <taxon>Chlorophyta</taxon>
        <taxon>core chlorophytes</taxon>
        <taxon>Chlorophyceae</taxon>
        <taxon>CS clade</taxon>
        <taxon>Sphaeropleales</taxon>
        <taxon>Selenastraceae</taxon>
        <taxon>Raphidocelis</taxon>
    </lineage>
</organism>
<dbReference type="GO" id="GO:0016020">
    <property type="term" value="C:membrane"/>
    <property type="evidence" value="ECO:0007669"/>
    <property type="project" value="UniProtKB-SubCell"/>
</dbReference>
<evidence type="ECO:0000256" key="7">
    <source>
        <dbReference type="ARBA" id="ARBA00023136"/>
    </source>
</evidence>
<keyword evidence="2" id="KW-0813">Transport</keyword>
<accession>A0A2V0NK51</accession>
<dbReference type="InParanoid" id="A0A2V0NK51"/>
<keyword evidence="12" id="KW-1185">Reference proteome</keyword>
<feature type="compositionally biased region" description="Low complexity" evidence="8">
    <location>
        <begin position="88"/>
        <end position="103"/>
    </location>
</feature>
<feature type="transmembrane region" description="Helical" evidence="9">
    <location>
        <begin position="12"/>
        <end position="31"/>
    </location>
</feature>
<feature type="compositionally biased region" description="Basic and acidic residues" evidence="8">
    <location>
        <begin position="433"/>
        <end position="444"/>
    </location>
</feature>
<keyword evidence="3 9" id="KW-0812">Transmembrane</keyword>
<dbReference type="Proteomes" id="UP000247498">
    <property type="component" value="Unassembled WGS sequence"/>
</dbReference>
<dbReference type="PANTHER" id="PTHR48041:SF139">
    <property type="entry name" value="PROTEIN SCARLET"/>
    <property type="match status" value="1"/>
</dbReference>
<feature type="transmembrane region" description="Helical" evidence="9">
    <location>
        <begin position="928"/>
        <end position="953"/>
    </location>
</feature>
<sequence>MGAWVELYVPVLVAAHAFAAFFLVRVLLIVYKPAGRGNGQSASGGKAKLADGGKSDAKMGGGAAAAPGAPSALAVGAAPASGPPPPSSVGDDGPPAGLLGPDPQAVPPKDSCLILRRLTTNLNLRPLLLEWADLGCAYDTSGGTKVVLERVYGQAEPGEMLALMGPSGAGKSTLMDIISARKSVGRLTGTVFVNGVPRGPDFGRRTAYVPQNDNFLPTMTVHETASYYAALLLPRSWVPAQRRERVGLVLAAMGLSHTENTLVGGMLPGGIMLRGLSGGERKRLSIATGIISTPAIVFLDEPTSGLDAFAALSVMRYMQAMAHRGGHTVIASIHQPRAAIWAMFDTALVLSAGLLVYFGPREGMVPWFASLGYPYDAEMHGVPSDWVMDLVNVGFHKPQKYYGRMISTKEELRAASAAFVASYLAERGAGAAEDGRADGGDKSGGRAGRQPPLAALPAPSHPLPLQADGGAPHPQHPQHPRRKSARFLSSAAPQQPPADSERDGDIEAPRHAAAAAAPPTPPPLPLPPLTVPSPPANGGTAAAGPGGQPPRTPLPADKVAAFQAVVDRHARITEGGGGGKGAARGGKGRGGGVWRAAAAAATCGLYGRGAGGGGGDWGSDADGDGDEWEAPAAASPRRRHTLGHRASHRRPGWLTQFRVLMWRELLAVTRNPADVAGRMLIFAWIAVLTGLIYYNLGDTLEDLRSRLNVLFLQPTIFLLLPYVYMSLYTADKQYYVADAAAKLYAPSAYYAAKTVAVLPFAVLNVVAFSWILYGMAGLRREAVPVVANGAISALLYLIAAQVLAFAAAVTPNQDLAFMVAIAWTAVNLLMSNFMVRYADMTQVWLSQLRYISAMGFAFEGYSIAEFVGGSYSCAGGLASDILGYLPTFLPNTPAVSSPLVRGVLTNPGPDCVIDLGSILTYFGIAKPLWLVFVILIGYLAVLHVATYFAYLGLARKERR</sequence>
<evidence type="ECO:0000259" key="10">
    <source>
        <dbReference type="PROSITE" id="PS50893"/>
    </source>
</evidence>
<feature type="compositionally biased region" description="Pro residues" evidence="8">
    <location>
        <begin position="518"/>
        <end position="535"/>
    </location>
</feature>
<dbReference type="SMART" id="SM00382">
    <property type="entry name" value="AAA"/>
    <property type="match status" value="1"/>
</dbReference>
<keyword evidence="6 9" id="KW-1133">Transmembrane helix</keyword>
<keyword evidence="5" id="KW-0067">ATP-binding</keyword>
<feature type="transmembrane region" description="Helical" evidence="9">
    <location>
        <begin position="748"/>
        <end position="773"/>
    </location>
</feature>
<protein>
    <submittedName>
        <fullName evidence="11">ABC transporter G family</fullName>
    </submittedName>
</protein>
<proteinExistence type="predicted"/>
<dbReference type="PROSITE" id="PS50893">
    <property type="entry name" value="ABC_TRANSPORTER_2"/>
    <property type="match status" value="1"/>
</dbReference>
<evidence type="ECO:0000256" key="8">
    <source>
        <dbReference type="SAM" id="MobiDB-lite"/>
    </source>
</evidence>
<keyword evidence="4" id="KW-0547">Nucleotide-binding</keyword>
<feature type="compositionally biased region" description="Acidic residues" evidence="8">
    <location>
        <begin position="619"/>
        <end position="629"/>
    </location>
</feature>
<evidence type="ECO:0000256" key="1">
    <source>
        <dbReference type="ARBA" id="ARBA00004141"/>
    </source>
</evidence>
<dbReference type="CDD" id="cd03213">
    <property type="entry name" value="ABCG_EPDR"/>
    <property type="match status" value="1"/>
</dbReference>
<dbReference type="GO" id="GO:0005524">
    <property type="term" value="F:ATP binding"/>
    <property type="evidence" value="ECO:0007669"/>
    <property type="project" value="UniProtKB-KW"/>
</dbReference>
<evidence type="ECO:0000256" key="6">
    <source>
        <dbReference type="ARBA" id="ARBA00022989"/>
    </source>
</evidence>
<dbReference type="InterPro" id="IPR013525">
    <property type="entry name" value="ABC2_TM"/>
</dbReference>
<comment type="subcellular location">
    <subcellularLocation>
        <location evidence="1">Membrane</location>
        <topology evidence="1">Multi-pass membrane protein</topology>
    </subcellularLocation>
</comment>
<dbReference type="EMBL" id="BDRX01000002">
    <property type="protein sequence ID" value="GBF87651.1"/>
    <property type="molecule type" value="Genomic_DNA"/>
</dbReference>
<dbReference type="InterPro" id="IPR003439">
    <property type="entry name" value="ABC_transporter-like_ATP-bd"/>
</dbReference>